<dbReference type="Proteomes" id="UP000054988">
    <property type="component" value="Unassembled WGS sequence"/>
</dbReference>
<protein>
    <submittedName>
        <fullName evidence="1">Uncharacterized protein</fullName>
    </submittedName>
</protein>
<sequence length="52" mass="5451">MCLPQQVASRSNAGYTNINGSMVHSKPTLGLIGLGGLSGYGRFGVDDFTYAK</sequence>
<evidence type="ECO:0000313" key="2">
    <source>
        <dbReference type="Proteomes" id="UP000054988"/>
    </source>
</evidence>
<gene>
    <name evidence="1" type="ORF">WG66_11338</name>
</gene>
<dbReference type="EMBL" id="LATX01001928">
    <property type="protein sequence ID" value="KTB36075.1"/>
    <property type="molecule type" value="Genomic_DNA"/>
</dbReference>
<organism evidence="1 2">
    <name type="scientific">Moniliophthora roreri</name>
    <name type="common">Frosty pod rot fungus</name>
    <name type="synonym">Monilia roreri</name>
    <dbReference type="NCBI Taxonomy" id="221103"/>
    <lineage>
        <taxon>Eukaryota</taxon>
        <taxon>Fungi</taxon>
        <taxon>Dikarya</taxon>
        <taxon>Basidiomycota</taxon>
        <taxon>Agaricomycotina</taxon>
        <taxon>Agaricomycetes</taxon>
        <taxon>Agaricomycetidae</taxon>
        <taxon>Agaricales</taxon>
        <taxon>Marasmiineae</taxon>
        <taxon>Marasmiaceae</taxon>
        <taxon>Moniliophthora</taxon>
    </lineage>
</organism>
<reference evidence="1 2" key="1">
    <citation type="submission" date="2015-12" db="EMBL/GenBank/DDBJ databases">
        <title>Draft genome sequence of Moniliophthora roreri, the causal agent of frosty pod rot of cacao.</title>
        <authorList>
            <person name="Aime M.C."/>
            <person name="Diaz-Valderrama J.R."/>
            <person name="Kijpornyongpan T."/>
            <person name="Phillips-Mora W."/>
        </authorList>
    </citation>
    <scope>NUCLEOTIDE SEQUENCE [LARGE SCALE GENOMIC DNA]</scope>
    <source>
        <strain evidence="1 2">MCA 2952</strain>
    </source>
</reference>
<evidence type="ECO:0000313" key="1">
    <source>
        <dbReference type="EMBL" id="KTB36075.1"/>
    </source>
</evidence>
<proteinExistence type="predicted"/>
<name>A0A0W0FIB7_MONRR</name>
<comment type="caution">
    <text evidence="1">The sequence shown here is derived from an EMBL/GenBank/DDBJ whole genome shotgun (WGS) entry which is preliminary data.</text>
</comment>
<accession>A0A0W0FIB7</accession>
<dbReference type="AlphaFoldDB" id="A0A0W0FIB7"/>